<evidence type="ECO:0000256" key="17">
    <source>
        <dbReference type="ARBA" id="ARBA00023273"/>
    </source>
</evidence>
<dbReference type="GeneTree" id="ENSGT01030000234517"/>
<dbReference type="InterPro" id="IPR008271">
    <property type="entry name" value="Ser/Thr_kinase_AS"/>
</dbReference>
<dbReference type="Pfam" id="PF00069">
    <property type="entry name" value="Pkinase"/>
    <property type="match status" value="1"/>
</dbReference>
<dbReference type="SUPFAM" id="SSF57889">
    <property type="entry name" value="Cysteine-rich domain"/>
    <property type="match status" value="1"/>
</dbReference>
<dbReference type="PROSITE" id="PS50011">
    <property type="entry name" value="PROTEIN_KINASE_DOM"/>
    <property type="match status" value="1"/>
</dbReference>
<keyword evidence="17" id="KW-0966">Cell projection</keyword>
<dbReference type="FunFam" id="3.30.200.20:FF:001044">
    <property type="entry name" value="Serine/threonine-protein kinase MRCK beta"/>
    <property type="match status" value="1"/>
</dbReference>
<dbReference type="InterPro" id="IPR000961">
    <property type="entry name" value="AGC-kinase_C"/>
</dbReference>
<dbReference type="FunFam" id="2.30.29.30:FF:000032">
    <property type="entry name" value="Non-specific serine/threonine protein kinase"/>
    <property type="match status" value="1"/>
</dbReference>
<dbReference type="GO" id="GO:0030027">
    <property type="term" value="C:lamellipodium"/>
    <property type="evidence" value="ECO:0007669"/>
    <property type="project" value="UniProtKB-SubCell"/>
</dbReference>
<keyword evidence="10" id="KW-0479">Metal-binding</keyword>
<dbReference type="InterPro" id="IPR001849">
    <property type="entry name" value="PH_domain"/>
</dbReference>
<dbReference type="PROSITE" id="PS50081">
    <property type="entry name" value="ZF_DAG_PE_2"/>
    <property type="match status" value="1"/>
</dbReference>
<dbReference type="InterPro" id="IPR001180">
    <property type="entry name" value="CNH_dom"/>
</dbReference>
<dbReference type="GO" id="GO:0031032">
    <property type="term" value="P:actomyosin structure organization"/>
    <property type="evidence" value="ECO:0007669"/>
    <property type="project" value="TreeGrafter"/>
</dbReference>
<comment type="catalytic activity">
    <reaction evidence="18">
        <text>L-threonyl-[protein] + ATP = O-phospho-L-threonyl-[protein] + ADP + H(+)</text>
        <dbReference type="Rhea" id="RHEA:46608"/>
        <dbReference type="Rhea" id="RHEA-COMP:11060"/>
        <dbReference type="Rhea" id="RHEA-COMP:11605"/>
        <dbReference type="ChEBI" id="CHEBI:15378"/>
        <dbReference type="ChEBI" id="CHEBI:30013"/>
        <dbReference type="ChEBI" id="CHEBI:30616"/>
        <dbReference type="ChEBI" id="CHEBI:61977"/>
        <dbReference type="ChEBI" id="CHEBI:456216"/>
        <dbReference type="EC" id="2.7.11.1"/>
    </reaction>
</comment>
<evidence type="ECO:0000256" key="23">
    <source>
        <dbReference type="SAM" id="Coils"/>
    </source>
</evidence>
<dbReference type="CDD" id="cd20864">
    <property type="entry name" value="C1_MRCKalpha"/>
    <property type="match status" value="1"/>
</dbReference>
<dbReference type="SMART" id="SM00220">
    <property type="entry name" value="S_TKc"/>
    <property type="match status" value="1"/>
</dbReference>
<dbReference type="InterPro" id="IPR014930">
    <property type="entry name" value="Myotonic_dystrophy_kinase_coil"/>
</dbReference>
<dbReference type="InterPro" id="IPR000719">
    <property type="entry name" value="Prot_kinase_dom"/>
</dbReference>
<evidence type="ECO:0000256" key="3">
    <source>
        <dbReference type="ARBA" id="ARBA00004510"/>
    </source>
</evidence>
<keyword evidence="14" id="KW-0862">Zinc</keyword>
<dbReference type="SMART" id="SM00233">
    <property type="entry name" value="PH"/>
    <property type="match status" value="1"/>
</dbReference>
<evidence type="ECO:0000256" key="20">
    <source>
        <dbReference type="ARBA" id="ARBA00073692"/>
    </source>
</evidence>
<feature type="domain" description="AGC-kinase C-terminal" evidence="30">
    <location>
        <begin position="344"/>
        <end position="414"/>
    </location>
</feature>
<dbReference type="PROSITE" id="PS50219">
    <property type="entry name" value="CNH"/>
    <property type="match status" value="1"/>
</dbReference>
<dbReference type="SMART" id="SM00109">
    <property type="entry name" value="C1"/>
    <property type="match status" value="1"/>
</dbReference>
<dbReference type="EC" id="2.7.11.1" evidence="5"/>
<dbReference type="Pfam" id="PF15796">
    <property type="entry name" value="KELK"/>
    <property type="match status" value="1"/>
</dbReference>
<dbReference type="Pfam" id="PF08826">
    <property type="entry name" value="DMPK_coil"/>
    <property type="match status" value="1"/>
</dbReference>
<dbReference type="SMART" id="SM00036">
    <property type="entry name" value="CNH"/>
    <property type="match status" value="1"/>
</dbReference>
<reference evidence="31" key="1">
    <citation type="submission" date="2021-04" db="EMBL/GenBank/DDBJ databases">
        <authorList>
            <consortium name="Wellcome Sanger Institute Data Sharing"/>
        </authorList>
    </citation>
    <scope>NUCLEOTIDE SEQUENCE [LARGE SCALE GENOMIC DNA]</scope>
</reference>
<dbReference type="GO" id="GO:0005524">
    <property type="term" value="F:ATP binding"/>
    <property type="evidence" value="ECO:0007669"/>
    <property type="project" value="UniProtKB-UniRule"/>
</dbReference>
<dbReference type="Gene3D" id="3.30.200.20">
    <property type="entry name" value="Phosphorylase Kinase, domain 1"/>
    <property type="match status" value="1"/>
</dbReference>
<comment type="cofactor">
    <cofactor evidence="1">
        <name>Mg(2+)</name>
        <dbReference type="ChEBI" id="CHEBI:18420"/>
    </cofactor>
</comment>
<dbReference type="FunFam" id="1.20.5.340:FF:000010">
    <property type="entry name" value="Non-specific serine/threonine protein kinase"/>
    <property type="match status" value="1"/>
</dbReference>
<evidence type="ECO:0000256" key="4">
    <source>
        <dbReference type="ARBA" id="ARBA00005719"/>
    </source>
</evidence>
<dbReference type="PANTHER" id="PTHR22988:SF31">
    <property type="entry name" value="SERINE_THREONINE-PROTEIN KINASE MRCK ALPHA"/>
    <property type="match status" value="1"/>
</dbReference>
<dbReference type="SMART" id="SM00285">
    <property type="entry name" value="PBD"/>
    <property type="match status" value="1"/>
</dbReference>
<keyword evidence="13" id="KW-0418">Kinase</keyword>
<proteinExistence type="inferred from homology"/>
<evidence type="ECO:0000313" key="32">
    <source>
        <dbReference type="Proteomes" id="UP000472265"/>
    </source>
</evidence>
<keyword evidence="9" id="KW-0808">Transferase</keyword>
<evidence type="ECO:0000256" key="22">
    <source>
        <dbReference type="PROSITE-ProRule" id="PRU10141"/>
    </source>
</evidence>
<feature type="binding site" evidence="22">
    <location>
        <position position="106"/>
    </location>
    <ligand>
        <name>ATP</name>
        <dbReference type="ChEBI" id="CHEBI:30616"/>
    </ligand>
</feature>
<reference evidence="31" key="3">
    <citation type="submission" date="2025-09" db="UniProtKB">
        <authorList>
            <consortium name="Ensembl"/>
        </authorList>
    </citation>
    <scope>IDENTIFICATION</scope>
</reference>
<evidence type="ECO:0000256" key="6">
    <source>
        <dbReference type="ARBA" id="ARBA00022490"/>
    </source>
</evidence>
<dbReference type="PROSITE" id="PS50108">
    <property type="entry name" value="CRIB"/>
    <property type="match status" value="1"/>
</dbReference>
<evidence type="ECO:0000256" key="10">
    <source>
        <dbReference type="ARBA" id="ARBA00022723"/>
    </source>
</evidence>
<keyword evidence="15 22" id="KW-0067">ATP-binding</keyword>
<dbReference type="GO" id="GO:0005737">
    <property type="term" value="C:cytoplasm"/>
    <property type="evidence" value="ECO:0007669"/>
    <property type="project" value="UniProtKB-SubCell"/>
</dbReference>
<feature type="domain" description="CNH" evidence="29">
    <location>
        <begin position="1253"/>
        <end position="1527"/>
    </location>
</feature>
<dbReference type="Pfam" id="PF00780">
    <property type="entry name" value="CNH"/>
    <property type="match status" value="1"/>
</dbReference>
<comment type="similarity">
    <text evidence="4">Belongs to the protein kinase superfamily. AGC Ser/Thr protein kinase family. DMPK subfamily.</text>
</comment>
<evidence type="ECO:0000313" key="31">
    <source>
        <dbReference type="Ensembl" id="ENSSAUP00010039425.1"/>
    </source>
</evidence>
<dbReference type="Ensembl" id="ENSSAUT00010041561.1">
    <property type="protein sequence ID" value="ENSSAUP00010039425.1"/>
    <property type="gene ID" value="ENSSAUG00010011853.1"/>
</dbReference>
<dbReference type="InterPro" id="IPR031597">
    <property type="entry name" value="KELK"/>
</dbReference>
<evidence type="ECO:0000256" key="24">
    <source>
        <dbReference type="SAM" id="MobiDB-lite"/>
    </source>
</evidence>
<dbReference type="InterPro" id="IPR046349">
    <property type="entry name" value="C1-like_sf"/>
</dbReference>
<evidence type="ECO:0000256" key="15">
    <source>
        <dbReference type="ARBA" id="ARBA00022840"/>
    </source>
</evidence>
<dbReference type="PROSITE" id="PS00479">
    <property type="entry name" value="ZF_DAG_PE_1"/>
    <property type="match status" value="1"/>
</dbReference>
<dbReference type="Proteomes" id="UP000472265">
    <property type="component" value="Chromosome 22"/>
</dbReference>
<evidence type="ECO:0000256" key="5">
    <source>
        <dbReference type="ARBA" id="ARBA00012513"/>
    </source>
</evidence>
<accession>A0A671WK07</accession>
<keyword evidence="12" id="KW-0863">Zinc-finger</keyword>
<evidence type="ECO:0000259" key="27">
    <source>
        <dbReference type="PROSITE" id="PS50081"/>
    </source>
</evidence>
<dbReference type="InterPro" id="IPR017892">
    <property type="entry name" value="Pkinase_C"/>
</dbReference>
<dbReference type="InterPro" id="IPR017441">
    <property type="entry name" value="Protein_kinase_ATP_BS"/>
</dbReference>
<dbReference type="SUPFAM" id="SSF56112">
    <property type="entry name" value="Protein kinase-like (PK-like)"/>
    <property type="match status" value="1"/>
</dbReference>
<evidence type="ECO:0000256" key="21">
    <source>
        <dbReference type="ARBA" id="ARBA00076683"/>
    </source>
</evidence>
<dbReference type="InterPro" id="IPR057529">
    <property type="entry name" value="MRCK/ROCK_PH"/>
</dbReference>
<comment type="subcellular location">
    <subcellularLocation>
        <location evidence="3">Cell projection</location>
        <location evidence="3">Lamellipodium</location>
    </subcellularLocation>
    <subcellularLocation>
        <location evidence="2">Cytoplasm</location>
    </subcellularLocation>
</comment>
<dbReference type="Gene3D" id="3.30.60.20">
    <property type="match status" value="1"/>
</dbReference>
<dbReference type="FunFam" id="3.30.60.20:FF:000005">
    <property type="entry name" value="Non-specific serine/threonine protein kinase"/>
    <property type="match status" value="1"/>
</dbReference>
<feature type="coiled-coil region" evidence="23">
    <location>
        <begin position="889"/>
        <end position="944"/>
    </location>
</feature>
<dbReference type="Pfam" id="PF00433">
    <property type="entry name" value="Pkinase_C"/>
    <property type="match status" value="1"/>
</dbReference>
<keyword evidence="7" id="KW-0723">Serine/threonine-protein kinase</keyword>
<evidence type="ECO:0000256" key="19">
    <source>
        <dbReference type="ARBA" id="ARBA00048679"/>
    </source>
</evidence>
<dbReference type="Pfam" id="PF00130">
    <property type="entry name" value="C1_1"/>
    <property type="match status" value="1"/>
</dbReference>
<evidence type="ECO:0000256" key="9">
    <source>
        <dbReference type="ARBA" id="ARBA00022679"/>
    </source>
</evidence>
<keyword evidence="11 22" id="KW-0547">Nucleotide-binding</keyword>
<dbReference type="PROSITE" id="PS50003">
    <property type="entry name" value="PH_DOMAIN"/>
    <property type="match status" value="1"/>
</dbReference>
<evidence type="ECO:0000259" key="28">
    <source>
        <dbReference type="PROSITE" id="PS50108"/>
    </source>
</evidence>
<evidence type="ECO:0000256" key="16">
    <source>
        <dbReference type="ARBA" id="ARBA00023054"/>
    </source>
</evidence>
<dbReference type="PROSITE" id="PS51285">
    <property type="entry name" value="AGC_KINASE_CTER"/>
    <property type="match status" value="1"/>
</dbReference>
<evidence type="ECO:0000256" key="14">
    <source>
        <dbReference type="ARBA" id="ARBA00022833"/>
    </source>
</evidence>
<gene>
    <name evidence="31" type="primary">CDC42BPA</name>
    <name evidence="31" type="synonym">cdc42bpab</name>
</gene>
<evidence type="ECO:0000256" key="8">
    <source>
        <dbReference type="ARBA" id="ARBA00022553"/>
    </source>
</evidence>
<dbReference type="Gene3D" id="1.20.5.340">
    <property type="match status" value="1"/>
</dbReference>
<dbReference type="SMART" id="SM00133">
    <property type="entry name" value="S_TK_X"/>
    <property type="match status" value="1"/>
</dbReference>
<dbReference type="InterPro" id="IPR050839">
    <property type="entry name" value="Rho-assoc_Ser/Thr_Kinase"/>
</dbReference>
<feature type="domain" description="PH" evidence="25">
    <location>
        <begin position="1107"/>
        <end position="1227"/>
    </location>
</feature>
<dbReference type="InterPro" id="IPR011993">
    <property type="entry name" value="PH-like_dom_sf"/>
</dbReference>
<evidence type="ECO:0000259" key="26">
    <source>
        <dbReference type="PROSITE" id="PS50011"/>
    </source>
</evidence>
<keyword evidence="6" id="KW-0963">Cytoplasm</keyword>
<dbReference type="CDD" id="cd00132">
    <property type="entry name" value="CRIB"/>
    <property type="match status" value="1"/>
</dbReference>
<dbReference type="Gene3D" id="2.30.29.30">
    <property type="entry name" value="Pleckstrin-homology domain (PH domain)/Phosphotyrosine-binding domain (PTB)"/>
    <property type="match status" value="1"/>
</dbReference>
<comment type="catalytic activity">
    <reaction evidence="19">
        <text>L-seryl-[protein] + ATP = O-phospho-L-seryl-[protein] + ADP + H(+)</text>
        <dbReference type="Rhea" id="RHEA:17989"/>
        <dbReference type="Rhea" id="RHEA-COMP:9863"/>
        <dbReference type="Rhea" id="RHEA-COMP:11604"/>
        <dbReference type="ChEBI" id="CHEBI:15378"/>
        <dbReference type="ChEBI" id="CHEBI:29999"/>
        <dbReference type="ChEBI" id="CHEBI:30616"/>
        <dbReference type="ChEBI" id="CHEBI:83421"/>
        <dbReference type="ChEBI" id="CHEBI:456216"/>
        <dbReference type="EC" id="2.7.11.1"/>
    </reaction>
</comment>
<feature type="domain" description="CRIB" evidence="28">
    <location>
        <begin position="1599"/>
        <end position="1612"/>
    </location>
</feature>
<name>A0A671WK07_SPAAU</name>
<dbReference type="InterPro" id="IPR000095">
    <property type="entry name" value="CRIB_dom"/>
</dbReference>
<evidence type="ECO:0000256" key="18">
    <source>
        <dbReference type="ARBA" id="ARBA00047899"/>
    </source>
</evidence>
<feature type="domain" description="Phorbol-ester/DAG-type" evidence="27">
    <location>
        <begin position="1037"/>
        <end position="1087"/>
    </location>
</feature>
<dbReference type="GO" id="GO:0004674">
    <property type="term" value="F:protein serine/threonine kinase activity"/>
    <property type="evidence" value="ECO:0007669"/>
    <property type="project" value="UniProtKB-KW"/>
</dbReference>
<evidence type="ECO:0000256" key="13">
    <source>
        <dbReference type="ARBA" id="ARBA00022777"/>
    </source>
</evidence>
<feature type="coiled-coil region" evidence="23">
    <location>
        <begin position="707"/>
        <end position="823"/>
    </location>
</feature>
<feature type="compositionally biased region" description="Basic and acidic residues" evidence="24">
    <location>
        <begin position="646"/>
        <end position="655"/>
    </location>
</feature>
<evidence type="ECO:0000256" key="7">
    <source>
        <dbReference type="ARBA" id="ARBA00022527"/>
    </source>
</evidence>
<organism evidence="31 32">
    <name type="scientific">Sparus aurata</name>
    <name type="common">Gilthead sea bream</name>
    <dbReference type="NCBI Taxonomy" id="8175"/>
    <lineage>
        <taxon>Eukaryota</taxon>
        <taxon>Metazoa</taxon>
        <taxon>Chordata</taxon>
        <taxon>Craniata</taxon>
        <taxon>Vertebrata</taxon>
        <taxon>Euteleostomi</taxon>
        <taxon>Actinopterygii</taxon>
        <taxon>Neopterygii</taxon>
        <taxon>Teleostei</taxon>
        <taxon>Neoteleostei</taxon>
        <taxon>Acanthomorphata</taxon>
        <taxon>Eupercaria</taxon>
        <taxon>Spariformes</taxon>
        <taxon>Sparidae</taxon>
        <taxon>Sparus</taxon>
    </lineage>
</organism>
<dbReference type="FunFam" id="1.10.510.10:FF:000014">
    <property type="entry name" value="Non-specific serine/threonine protein kinase"/>
    <property type="match status" value="1"/>
</dbReference>
<dbReference type="PROSITE" id="PS00108">
    <property type="entry name" value="PROTEIN_KINASE_ST"/>
    <property type="match status" value="1"/>
</dbReference>
<evidence type="ECO:0000259" key="25">
    <source>
        <dbReference type="PROSITE" id="PS50003"/>
    </source>
</evidence>
<evidence type="ECO:0000256" key="11">
    <source>
        <dbReference type="ARBA" id="ARBA00022741"/>
    </source>
</evidence>
<dbReference type="PANTHER" id="PTHR22988">
    <property type="entry name" value="MYOTONIC DYSTROPHY S/T KINASE-RELATED"/>
    <property type="match status" value="1"/>
</dbReference>
<evidence type="ECO:0000256" key="2">
    <source>
        <dbReference type="ARBA" id="ARBA00004496"/>
    </source>
</evidence>
<dbReference type="Gene3D" id="1.10.510.10">
    <property type="entry name" value="Transferase(Phosphotransferase) domain 1"/>
    <property type="match status" value="1"/>
</dbReference>
<dbReference type="SUPFAM" id="SSF50729">
    <property type="entry name" value="PH domain-like"/>
    <property type="match status" value="1"/>
</dbReference>
<evidence type="ECO:0000259" key="30">
    <source>
        <dbReference type="PROSITE" id="PS51285"/>
    </source>
</evidence>
<evidence type="ECO:0000256" key="1">
    <source>
        <dbReference type="ARBA" id="ARBA00001946"/>
    </source>
</evidence>
<dbReference type="InterPro" id="IPR011009">
    <property type="entry name" value="Kinase-like_dom_sf"/>
</dbReference>
<evidence type="ECO:0000256" key="12">
    <source>
        <dbReference type="ARBA" id="ARBA00022771"/>
    </source>
</evidence>
<sequence length="1655" mass="189144">MSGEVRLKKLEKLILDGPAQSNGQCLSVETLLDILVCLYDECNNSPLRREKNITEFLDWAKPFTSKVKQMRLHKEDFEILKVIGRGAFGEVAVVKVRNTDKVFAMKILNKWEMLKRAETACFREERDVLVNGDCQWITTLHYAFQDDNNLYLVMDYYVGGDLLTLLSKFEDRLPEEMAKFYLAEMVLAIDSVHQLHYVHRDIKPDNILLDMNGHIRLADFGSCLKLMEDGTVQSSVAVGTPDYISPEILQAMEDGKGKYGPECDWWSLGVCMYEMLYGETPFYAESLVETYGKIMNHKERFQFPQQITDVSEDAKDLIRRLICSREHRLGQNGIEDFKHHPFFTGIDWENVLTCEAPYIPEVSSPTDTSNFDVDDDCLKNSETMPPPSHTAFSGHHLPFVGFTYTSKCTLSDRGCLRQLAAVPGKAGQDQVDLDVQRGLEDSLATEAYERRIRRLEQEKLELSRKLQESTQTVQALQHQAGEGPLSANKEVEIRSLKSEIDILKKQIADSGQLEKQLEDVSSARRDLEDSSKHIRTLEKQMKTISQERDDLHKDVLDASEKLKSQSKELKEAHSQRKLAMQEFSELNERLTDLRSVKQRLARQLRDKEEEIESQTQKVEALRLEVRKAERSKKEMEAQAEEQAAEAQKERKLRERNEQYSRQLEEELEGLKVSLKQAGSPAGPASADQTQEVGRLRGDLEKKTVLYEEELARREAQHTNELKALRKELRDAESQHLALQKEILMLKDKLEKTRRESQSEREEFEAEYKEKYERERVLLTEENKKLSSELDKVKYLVSGSNRQLEEEMRELADKKESVAHWEAQITEIIQWVSDEKDARGYLQALATKMTEELEGLRNTSLGARATDMPWKMRRFAKLDMSARLELQSALDAEIRAKQSIQDELNKVKANNISTECKLQDVESKNQELLTEIDRLKKETEEMRLRRGTSENLSNDLSVFLSAAKMLKSCLTMFLQHLYSTSRHPPCAQEGTAVSDAPHRRLEFFFPKDHLRRSDHVITTDDVSLTHSCLFVYSLQSKAHQFVVKTFNTPTKCNRCTSLMVGLIRQGCTCEVCNFSCHVTCADKAPAVCPVPPDQTKGPLGIDPQRGIGTVYEGTVRVPKPTGVKKGWQRAMAVVCDFKLFLYELGEGKATQPSVVVSQVIDMRDEEFSVSSVLASDVIHASRKDIPCIFRVTASQLSPSSSHKPSILILADSDQERNKWVGLLNELHRILKKNKLKERFVYVPKEAYDSTLPLIKTTQSAAIIDHERVALGNEEGLFVIHVTKDEIIRVGDNKKVHHIDLILQEQLLAVISGRNRHVRLFPTQSLDGRETESYKLAETKGCQTIVSGPVRNGSLTCLCVAMKRQIICYEVNKSKGRHRRLREVQAPGQVQWMGLLSERLYVGYQSGFTRYSVHGDVSPVSLLHPEDHTLAFIPQQGLEALCAVEISSKELLLCFSAIGVYVDSQGRRSRQQELMWPAVPIAACECYNAPYLSVYSENAVDVFDVNTMEWIQTIPLKKVRPLNVDGSLNLLGLETVRLIYFRNKMAEGDELVVPETSDNSRKQMVRSMNNKRRFSFRVPEEERLQQRREMLRDPEMRNKLISNPTNFNHVAHMGPGDGIQILKDLPMVQIFIFLCKSQVFTGHRYKITADTLFKMCL</sequence>
<dbReference type="CDD" id="cd01243">
    <property type="entry name" value="PH_MRCK"/>
    <property type="match status" value="1"/>
</dbReference>
<protein>
    <recommendedName>
        <fullName evidence="20">Serine/threonine-protein kinase MRCK alpha</fullName>
        <ecNumber evidence="5">2.7.11.1</ecNumber>
    </recommendedName>
    <alternativeName>
        <fullName evidence="21">CDC42-binding protein kinase alpha</fullName>
    </alternativeName>
</protein>
<dbReference type="FunFam" id="3.30.200.20:FF:001055">
    <property type="entry name" value="Serine/threonine-protein kinase MRCK beta"/>
    <property type="match status" value="1"/>
</dbReference>
<dbReference type="GO" id="GO:0042641">
    <property type="term" value="C:actomyosin"/>
    <property type="evidence" value="ECO:0007669"/>
    <property type="project" value="TreeGrafter"/>
</dbReference>
<dbReference type="InterPro" id="IPR002219">
    <property type="entry name" value="PKC_DAG/PE"/>
</dbReference>
<reference evidence="31" key="2">
    <citation type="submission" date="2025-08" db="UniProtKB">
        <authorList>
            <consortium name="Ensembl"/>
        </authorList>
    </citation>
    <scope>IDENTIFICATION</scope>
</reference>
<keyword evidence="8" id="KW-0597">Phosphoprotein</keyword>
<dbReference type="PROSITE" id="PS00107">
    <property type="entry name" value="PROTEIN_KINASE_ATP"/>
    <property type="match status" value="1"/>
</dbReference>
<keyword evidence="16 23" id="KW-0175">Coiled coil</keyword>
<dbReference type="GO" id="GO:0008270">
    <property type="term" value="F:zinc ion binding"/>
    <property type="evidence" value="ECO:0007669"/>
    <property type="project" value="UniProtKB-KW"/>
</dbReference>
<feature type="region of interest" description="Disordered" evidence="24">
    <location>
        <begin position="634"/>
        <end position="655"/>
    </location>
</feature>
<dbReference type="Pfam" id="PF25346">
    <property type="entry name" value="PH_MRCK"/>
    <property type="match status" value="1"/>
</dbReference>
<evidence type="ECO:0000259" key="29">
    <source>
        <dbReference type="PROSITE" id="PS50219"/>
    </source>
</evidence>
<keyword evidence="32" id="KW-1185">Reference proteome</keyword>
<feature type="domain" description="Protein kinase" evidence="26">
    <location>
        <begin position="77"/>
        <end position="343"/>
    </location>
</feature>